<keyword evidence="2" id="KW-1185">Reference proteome</keyword>
<accession>A0A2V3IIH2</accession>
<comment type="caution">
    <text evidence="1">The sequence shown here is derived from an EMBL/GenBank/DDBJ whole genome shotgun (WGS) entry which is preliminary data.</text>
</comment>
<name>A0A2V3IIH2_9FLOR</name>
<gene>
    <name evidence="1" type="ORF">BWQ96_08406</name>
</gene>
<evidence type="ECO:0000313" key="2">
    <source>
        <dbReference type="Proteomes" id="UP000247409"/>
    </source>
</evidence>
<reference evidence="1 2" key="1">
    <citation type="journal article" date="2018" name="Mol. Biol. Evol.">
        <title>Analysis of the draft genome of the red seaweed Gracilariopsis chorda provides insights into genome size evolution in Rhodophyta.</title>
        <authorList>
            <person name="Lee J."/>
            <person name="Yang E.C."/>
            <person name="Graf L."/>
            <person name="Yang J.H."/>
            <person name="Qiu H."/>
            <person name="Zel Zion U."/>
            <person name="Chan C.X."/>
            <person name="Stephens T.G."/>
            <person name="Weber A.P.M."/>
            <person name="Boo G.H."/>
            <person name="Boo S.M."/>
            <person name="Kim K.M."/>
            <person name="Shin Y."/>
            <person name="Jung M."/>
            <person name="Lee S.J."/>
            <person name="Yim H.S."/>
            <person name="Lee J.H."/>
            <person name="Bhattacharya D."/>
            <person name="Yoon H.S."/>
        </authorList>
    </citation>
    <scope>NUCLEOTIDE SEQUENCE [LARGE SCALE GENOMIC DNA]</scope>
    <source>
        <strain evidence="1 2">SKKU-2015</strain>
        <tissue evidence="1">Whole body</tissue>
    </source>
</reference>
<dbReference type="AlphaFoldDB" id="A0A2V3IIH2"/>
<dbReference type="Proteomes" id="UP000247409">
    <property type="component" value="Unassembled WGS sequence"/>
</dbReference>
<sequence>MPEERDARRACTSYNALAHGSQLSFSAALTTAYAISVVQIVRFANGDIKAATRLLQQHVQKVYDSSLCLGKSGDNLPIPASTFDQLSRQSKLLVGRSLEKLHKSPVSFLQFYQYYLPAPNDMENFHQIASLAYSMYPELVDQFSSTLSAGQVQTYLDYKNYGGVSAVRRLTEELLASTSPYKFLRL</sequence>
<protein>
    <submittedName>
        <fullName evidence="1">Uncharacterized protein</fullName>
    </submittedName>
</protein>
<dbReference type="EMBL" id="NBIV01000188">
    <property type="protein sequence ID" value="PXF41871.1"/>
    <property type="molecule type" value="Genomic_DNA"/>
</dbReference>
<organism evidence="1 2">
    <name type="scientific">Gracilariopsis chorda</name>
    <dbReference type="NCBI Taxonomy" id="448386"/>
    <lineage>
        <taxon>Eukaryota</taxon>
        <taxon>Rhodophyta</taxon>
        <taxon>Florideophyceae</taxon>
        <taxon>Rhodymeniophycidae</taxon>
        <taxon>Gracilariales</taxon>
        <taxon>Gracilariaceae</taxon>
        <taxon>Gracilariopsis</taxon>
    </lineage>
</organism>
<evidence type="ECO:0000313" key="1">
    <source>
        <dbReference type="EMBL" id="PXF41871.1"/>
    </source>
</evidence>
<proteinExistence type="predicted"/>